<dbReference type="HOGENOM" id="CLU_142825_1_0_2"/>
<comment type="similarity">
    <text evidence="5">Belongs to the HepT RNase toxin family.</text>
</comment>
<accession>A0A0E3SEG5</accession>
<sequence>MQVPVNYLKSIDPESVNIEENYEVRSAIERNFQLAIECAIDIGEIIISKEGFERPEDYRSVFLILGKHDIIPKDFAEKLSAAAGFRNFLVHIYEKIDLDIIEKYLVENLEDFDIFASYIAEYVEKVQK</sequence>
<evidence type="ECO:0000313" key="7">
    <source>
        <dbReference type="Proteomes" id="UP000033101"/>
    </source>
</evidence>
<evidence type="ECO:0000256" key="5">
    <source>
        <dbReference type="ARBA" id="ARBA00024207"/>
    </source>
</evidence>
<evidence type="ECO:0000256" key="2">
    <source>
        <dbReference type="ARBA" id="ARBA00022649"/>
    </source>
</evidence>
<dbReference type="EMBL" id="CP009516">
    <property type="protein sequence ID" value="AKB79321.1"/>
    <property type="molecule type" value="Genomic_DNA"/>
</dbReference>
<dbReference type="PANTHER" id="PTHR33397">
    <property type="entry name" value="UPF0331 PROTEIN YUTE"/>
    <property type="match status" value="1"/>
</dbReference>
<dbReference type="InterPro" id="IPR052379">
    <property type="entry name" value="Type_VII_TA_RNase"/>
</dbReference>
<dbReference type="InterPro" id="IPR008201">
    <property type="entry name" value="HepT-like"/>
</dbReference>
<keyword evidence="7" id="KW-1185">Reference proteome</keyword>
<dbReference type="GO" id="GO:0110001">
    <property type="term" value="C:toxin-antitoxin complex"/>
    <property type="evidence" value="ECO:0007669"/>
    <property type="project" value="InterPro"/>
</dbReference>
<keyword evidence="1" id="KW-0597">Phosphoprotein</keyword>
<dbReference type="RefSeq" id="WP_239451002.1">
    <property type="nucleotide sequence ID" value="NZ_CP009516.1"/>
</dbReference>
<organism evidence="6 7">
    <name type="scientific">Methanosarcina horonobensis HB-1 = JCM 15518</name>
    <dbReference type="NCBI Taxonomy" id="1434110"/>
    <lineage>
        <taxon>Archaea</taxon>
        <taxon>Methanobacteriati</taxon>
        <taxon>Methanobacteriota</taxon>
        <taxon>Stenosarchaea group</taxon>
        <taxon>Methanomicrobia</taxon>
        <taxon>Methanosarcinales</taxon>
        <taxon>Methanosarcinaceae</taxon>
        <taxon>Methanosarcina</taxon>
    </lineage>
</organism>
<evidence type="ECO:0000256" key="4">
    <source>
        <dbReference type="ARBA" id="ARBA00022801"/>
    </source>
</evidence>
<dbReference type="Gene3D" id="1.20.120.580">
    <property type="entry name" value="bsu32300-like"/>
    <property type="match status" value="1"/>
</dbReference>
<evidence type="ECO:0000256" key="1">
    <source>
        <dbReference type="ARBA" id="ARBA00022553"/>
    </source>
</evidence>
<dbReference type="STRING" id="1434110.MSHOH_2838"/>
<dbReference type="GO" id="GO:0016787">
    <property type="term" value="F:hydrolase activity"/>
    <property type="evidence" value="ECO:0007669"/>
    <property type="project" value="UniProtKB-KW"/>
</dbReference>
<dbReference type="GO" id="GO:0004540">
    <property type="term" value="F:RNA nuclease activity"/>
    <property type="evidence" value="ECO:0007669"/>
    <property type="project" value="InterPro"/>
</dbReference>
<dbReference type="PANTHER" id="PTHR33397:SF5">
    <property type="entry name" value="RNASE YUTE-RELATED"/>
    <property type="match status" value="1"/>
</dbReference>
<evidence type="ECO:0000313" key="6">
    <source>
        <dbReference type="EMBL" id="AKB79321.1"/>
    </source>
</evidence>
<keyword evidence="4" id="KW-0378">Hydrolase</keyword>
<keyword evidence="2" id="KW-1277">Toxin-antitoxin system</keyword>
<dbReference type="InterPro" id="IPR037038">
    <property type="entry name" value="HepT-like_sf"/>
</dbReference>
<protein>
    <recommendedName>
        <fullName evidence="8">DUF86 domain-containing protein</fullName>
    </recommendedName>
</protein>
<keyword evidence="3" id="KW-0540">Nuclease</keyword>
<proteinExistence type="inferred from homology"/>
<evidence type="ECO:0008006" key="8">
    <source>
        <dbReference type="Google" id="ProtNLM"/>
    </source>
</evidence>
<gene>
    <name evidence="6" type="ORF">MSHOH_2838</name>
</gene>
<dbReference type="NCBIfam" id="NF047751">
    <property type="entry name" value="HepT_toxin"/>
    <property type="match status" value="1"/>
</dbReference>
<dbReference type="GeneID" id="24832158"/>
<dbReference type="Pfam" id="PF01934">
    <property type="entry name" value="HepT-like"/>
    <property type="match status" value="1"/>
</dbReference>
<reference evidence="6 7" key="1">
    <citation type="submission" date="2014-07" db="EMBL/GenBank/DDBJ databases">
        <title>Methanogenic archaea and the global carbon cycle.</title>
        <authorList>
            <person name="Henriksen J.R."/>
            <person name="Luke J."/>
            <person name="Reinhart S."/>
            <person name="Benedict M.N."/>
            <person name="Youngblut N.D."/>
            <person name="Metcalf M.E."/>
            <person name="Whitaker R.J."/>
            <person name="Metcalf W.W."/>
        </authorList>
    </citation>
    <scope>NUCLEOTIDE SEQUENCE [LARGE SCALE GENOMIC DNA]</scope>
    <source>
        <strain evidence="6 7">HB-1</strain>
    </source>
</reference>
<evidence type="ECO:0000256" key="3">
    <source>
        <dbReference type="ARBA" id="ARBA00022722"/>
    </source>
</evidence>
<dbReference type="AlphaFoldDB" id="A0A0E3SEG5"/>
<name>A0A0E3SEG5_9EURY</name>
<dbReference type="PATRIC" id="fig|1434110.4.peg.3662"/>
<dbReference type="KEGG" id="mhor:MSHOH_2838"/>
<dbReference type="Proteomes" id="UP000033101">
    <property type="component" value="Chromosome"/>
</dbReference>